<evidence type="ECO:0000313" key="3">
    <source>
        <dbReference type="Proteomes" id="UP000759131"/>
    </source>
</evidence>
<protein>
    <recommendedName>
        <fullName evidence="4">F-box domain-containing protein</fullName>
    </recommendedName>
</protein>
<keyword evidence="3" id="KW-1185">Reference proteome</keyword>
<dbReference type="Gene3D" id="3.80.10.10">
    <property type="entry name" value="Ribonuclease Inhibitor"/>
    <property type="match status" value="1"/>
</dbReference>
<dbReference type="AlphaFoldDB" id="A0A7R9Q5L1"/>
<organism evidence="2">
    <name type="scientific">Medioppia subpectinata</name>
    <dbReference type="NCBI Taxonomy" id="1979941"/>
    <lineage>
        <taxon>Eukaryota</taxon>
        <taxon>Metazoa</taxon>
        <taxon>Ecdysozoa</taxon>
        <taxon>Arthropoda</taxon>
        <taxon>Chelicerata</taxon>
        <taxon>Arachnida</taxon>
        <taxon>Acari</taxon>
        <taxon>Acariformes</taxon>
        <taxon>Sarcoptiformes</taxon>
        <taxon>Oribatida</taxon>
        <taxon>Brachypylina</taxon>
        <taxon>Oppioidea</taxon>
        <taxon>Oppiidae</taxon>
        <taxon>Medioppia</taxon>
    </lineage>
</organism>
<feature type="region of interest" description="Disordered" evidence="1">
    <location>
        <begin position="1"/>
        <end position="22"/>
    </location>
</feature>
<sequence>MSQQMKHIKTSLETTDDGKGEDIQQGQMYAKNSMDRFGDDLCQLLMSYLSLEDRFQLECVSKQFQRTVFGSVVQITFNDNLCKRLKIGRIFFEKLSEIAIKCSNIETIKCREIQSPQVLNIFRDNCRHLREISCNLETVNDCWSREFGPLVTRVDYFTNKESLIHCHRLSRLKANHLDDVFDTTSGQLLVKNLKHFKFSFGEPEGRDLLKRFIAANKSINIIEILTYNQQDFGILSGFPELRELSLLSVHYDNSIVDSLRTIGVNCKQLKRLSLRASQLGAFQYHRKG</sequence>
<dbReference type="InterPro" id="IPR032675">
    <property type="entry name" value="LRR_dom_sf"/>
</dbReference>
<name>A0A7R9Q5L1_9ACAR</name>
<evidence type="ECO:0000256" key="1">
    <source>
        <dbReference type="SAM" id="MobiDB-lite"/>
    </source>
</evidence>
<dbReference type="Proteomes" id="UP000759131">
    <property type="component" value="Unassembled WGS sequence"/>
</dbReference>
<proteinExistence type="predicted"/>
<evidence type="ECO:0008006" key="4">
    <source>
        <dbReference type="Google" id="ProtNLM"/>
    </source>
</evidence>
<reference evidence="2" key="1">
    <citation type="submission" date="2020-11" db="EMBL/GenBank/DDBJ databases">
        <authorList>
            <person name="Tran Van P."/>
        </authorList>
    </citation>
    <scope>NUCLEOTIDE SEQUENCE</scope>
</reference>
<dbReference type="EMBL" id="OC866820">
    <property type="protein sequence ID" value="CAD7633163.1"/>
    <property type="molecule type" value="Genomic_DNA"/>
</dbReference>
<dbReference type="OrthoDB" id="3219396at2759"/>
<accession>A0A7R9Q5L1</accession>
<dbReference type="EMBL" id="CAJPIZ010012245">
    <property type="protein sequence ID" value="CAG2113593.1"/>
    <property type="molecule type" value="Genomic_DNA"/>
</dbReference>
<evidence type="ECO:0000313" key="2">
    <source>
        <dbReference type="EMBL" id="CAD7633163.1"/>
    </source>
</evidence>
<gene>
    <name evidence="2" type="ORF">OSB1V03_LOCUS13562</name>
</gene>